<name>A0A1K1R8H3_9FLAO</name>
<keyword evidence="3" id="KW-1185">Reference proteome</keyword>
<dbReference type="EMBL" id="FPJE01000020">
    <property type="protein sequence ID" value="SFW68233.1"/>
    <property type="molecule type" value="Genomic_DNA"/>
</dbReference>
<feature type="signal peptide" evidence="1">
    <location>
        <begin position="1"/>
        <end position="22"/>
    </location>
</feature>
<sequence>MRVNKYGTIVLLWLLLSCGPPAFDGEEDLLAYIREPRHGYLHQKTVNDIDFSLLYKPTDLMAAGELSVESAPAGIDSLRHRYGQYMYFVLSMSAKNRELLNHVAGDRSRFGAMVNALSFYMDRNVHCFTPEKDTLPMIDFIYPRMYGMSRSTDILLVYPRDKKYLRGEYLDISVADLGFRTGEVKFRIATEVIHHEPQLKINE</sequence>
<dbReference type="STRING" id="1150368.SAMN02927921_03278"/>
<evidence type="ECO:0000313" key="2">
    <source>
        <dbReference type="EMBL" id="SFW68233.1"/>
    </source>
</evidence>
<dbReference type="AlphaFoldDB" id="A0A1K1R8H3"/>
<gene>
    <name evidence="2" type="ORF">SAMN02927921_03278</name>
</gene>
<accession>A0A1K1R8H3</accession>
<dbReference type="RefSeq" id="WP_072318458.1">
    <property type="nucleotide sequence ID" value="NZ_FPJE01000020.1"/>
</dbReference>
<dbReference type="PROSITE" id="PS51257">
    <property type="entry name" value="PROKAR_LIPOPROTEIN"/>
    <property type="match status" value="1"/>
</dbReference>
<evidence type="ECO:0000256" key="1">
    <source>
        <dbReference type="SAM" id="SignalP"/>
    </source>
</evidence>
<evidence type="ECO:0008006" key="4">
    <source>
        <dbReference type="Google" id="ProtNLM"/>
    </source>
</evidence>
<feature type="chain" id="PRO_5013176581" description="Lipoprotein" evidence="1">
    <location>
        <begin position="23"/>
        <end position="203"/>
    </location>
</feature>
<protein>
    <recommendedName>
        <fullName evidence="4">Lipoprotein</fullName>
    </recommendedName>
</protein>
<organism evidence="2 3">
    <name type="scientific">Sinomicrobium oceani</name>
    <dbReference type="NCBI Taxonomy" id="1150368"/>
    <lineage>
        <taxon>Bacteria</taxon>
        <taxon>Pseudomonadati</taxon>
        <taxon>Bacteroidota</taxon>
        <taxon>Flavobacteriia</taxon>
        <taxon>Flavobacteriales</taxon>
        <taxon>Flavobacteriaceae</taxon>
        <taxon>Sinomicrobium</taxon>
    </lineage>
</organism>
<dbReference type="OrthoDB" id="1431329at2"/>
<proteinExistence type="predicted"/>
<keyword evidence="1" id="KW-0732">Signal</keyword>
<evidence type="ECO:0000313" key="3">
    <source>
        <dbReference type="Proteomes" id="UP000182248"/>
    </source>
</evidence>
<reference evidence="2 3" key="1">
    <citation type="submission" date="2016-11" db="EMBL/GenBank/DDBJ databases">
        <authorList>
            <person name="Jaros S."/>
            <person name="Januszkiewicz K."/>
            <person name="Wedrychowicz H."/>
        </authorList>
    </citation>
    <scope>NUCLEOTIDE SEQUENCE [LARGE SCALE GENOMIC DNA]</scope>
    <source>
        <strain evidence="2 3">CGMCC 1.12145</strain>
    </source>
</reference>
<dbReference type="Proteomes" id="UP000182248">
    <property type="component" value="Unassembled WGS sequence"/>
</dbReference>